<dbReference type="PANTHER" id="PTHR46056:SF12">
    <property type="entry name" value="LONG-CHAIN-ALCOHOL OXIDASE"/>
    <property type="match status" value="1"/>
</dbReference>
<keyword evidence="7" id="KW-0812">Transmembrane</keyword>
<evidence type="ECO:0000313" key="17">
    <source>
        <dbReference type="EMBL" id="KAL3725071.1"/>
    </source>
</evidence>
<dbReference type="GO" id="GO:0016020">
    <property type="term" value="C:membrane"/>
    <property type="evidence" value="ECO:0007669"/>
    <property type="project" value="UniProtKB-SubCell"/>
</dbReference>
<comment type="subcellular location">
    <subcellularLocation>
        <location evidence="3">Membrane</location>
    </subcellularLocation>
</comment>
<comment type="function">
    <text evidence="2">Long-chain fatty alcohol oxidase involved in the omega-oxidation pathway of lipid degradation.</text>
</comment>
<keyword evidence="18" id="KW-1185">Reference proteome</keyword>
<dbReference type="PIRSF" id="PIRSF028937">
    <property type="entry name" value="Lg_Ch_AO"/>
    <property type="match status" value="1"/>
</dbReference>
<feature type="domain" description="FAD-dependent oxidoreductase 2 FAD-binding" evidence="15">
    <location>
        <begin position="294"/>
        <end position="327"/>
    </location>
</feature>
<evidence type="ECO:0000256" key="2">
    <source>
        <dbReference type="ARBA" id="ARBA00003842"/>
    </source>
</evidence>
<dbReference type="AlphaFoldDB" id="A0ABD3JAR0"/>
<dbReference type="Pfam" id="PF00732">
    <property type="entry name" value="GMC_oxred_N"/>
    <property type="match status" value="1"/>
</dbReference>
<dbReference type="Proteomes" id="UP001634007">
    <property type="component" value="Unassembled WGS sequence"/>
</dbReference>
<dbReference type="Gene3D" id="3.50.50.60">
    <property type="entry name" value="FAD/NAD(P)-binding domain"/>
    <property type="match status" value="2"/>
</dbReference>
<feature type="domain" description="Glucose-methanol-choline oxidoreductase C-terminal" evidence="16">
    <location>
        <begin position="655"/>
        <end position="785"/>
    </location>
</feature>
<dbReference type="SUPFAM" id="SSF51905">
    <property type="entry name" value="FAD/NAD(P)-binding domain"/>
    <property type="match status" value="1"/>
</dbReference>
<keyword evidence="10" id="KW-0560">Oxidoreductase</keyword>
<evidence type="ECO:0000256" key="5">
    <source>
        <dbReference type="ARBA" id="ARBA00013125"/>
    </source>
</evidence>
<keyword evidence="9" id="KW-1133">Transmembrane helix</keyword>
<evidence type="ECO:0000313" key="18">
    <source>
        <dbReference type="Proteomes" id="UP001634007"/>
    </source>
</evidence>
<accession>A0ABD3JAR0</accession>
<dbReference type="InterPro" id="IPR012400">
    <property type="entry name" value="Long_Oxdase"/>
</dbReference>
<reference evidence="17 18" key="1">
    <citation type="submission" date="2024-11" db="EMBL/GenBank/DDBJ databases">
        <title>Chromosome-level genome assembly of Eucalyptus globulus Labill. provides insights into its genome evolution.</title>
        <authorList>
            <person name="Li X."/>
        </authorList>
    </citation>
    <scope>NUCLEOTIDE SEQUENCE [LARGE SCALE GENOMIC DNA]</scope>
    <source>
        <strain evidence="17">CL2024</strain>
        <tissue evidence="17">Fresh tender leaves</tissue>
    </source>
</reference>
<keyword evidence="8 13" id="KW-0274">FAD</keyword>
<evidence type="ECO:0000256" key="1">
    <source>
        <dbReference type="ARBA" id="ARBA00000920"/>
    </source>
</evidence>
<dbReference type="EC" id="1.1.3.20" evidence="5"/>
<sequence>MADFHEAYKFEQVSSSVVYQNEPAHFCKNPRSLCLFVSLSLSVTCGEACVILGFASLGTMGRDGHPLLSRLGREAGFSHGFSADQIQSLAAMCETLLPPLSPDSIDEDGPRNEAVYSFFRASGSQHPIPDEIAERLAKRGQRSALLVVSLVLKILSYRLGTLLLCGFLCLDWRWPFIRKFHEMPLERREIVLNRWSRQKKLIPLKVAFAMVKLFCLFHFFSRTDENSKNPSWEAIGYEVDTREKPVKSKRERPLEKGTIETMYESGSSLVQSLTGKGLKVSECSKTNSCNIKCDAVIIGSGCGGGVAAAVLAQSGQKVVVLEKGNYFTPQDYSSLEAPSMNQMYESGGLLSTVDGKFMIMAGSTVGGGSAVNWSASIKTPSSVLHEWSVDHKIPLFGSPDYLSAMDAVCKRIGVTENCSEEGFQNQILRKGCSNLGLHVETVPRNSPENHYCGWCCYGCRMGEKRGTDRTWLVDAVEHGAVILTGCKADKLILETGDDEKVGHRCSGVTATVSSRDFFKKLRIEAKVTISACGSLLTPPLLISSGLKNPNIGRNLRLHPVLLVWGYFPENSTGYRGRSYDGGIITSVHKVVSEDSSEVQAIIETPALGPGSFASLFPWVSGAEVKNSMVKYSRTAHLFSLVRDQGSGVVKEEGVITYKLSQEDKENLKLGLRQALRILIAAGAVEVGTYRSDGQRIKCRGAKQEDIEEFLDSITTPGGLGSRQEHWTMYCSAHQMGSCRMGANEGAGAVDENGESWEAKGLFVCDGSMLPSAVGVNPMITIQSTAYCISKRIAESLRKEKFPRVS</sequence>
<feature type="binding site" evidence="13">
    <location>
        <begin position="293"/>
        <end position="308"/>
    </location>
    <ligand>
        <name>FAD</name>
        <dbReference type="ChEBI" id="CHEBI:57692"/>
    </ligand>
</feature>
<evidence type="ECO:0000256" key="4">
    <source>
        <dbReference type="ARBA" id="ARBA00010790"/>
    </source>
</evidence>
<organism evidence="17 18">
    <name type="scientific">Eucalyptus globulus</name>
    <name type="common">Tasmanian blue gum</name>
    <dbReference type="NCBI Taxonomy" id="34317"/>
    <lineage>
        <taxon>Eukaryota</taxon>
        <taxon>Viridiplantae</taxon>
        <taxon>Streptophyta</taxon>
        <taxon>Embryophyta</taxon>
        <taxon>Tracheophyta</taxon>
        <taxon>Spermatophyta</taxon>
        <taxon>Magnoliopsida</taxon>
        <taxon>eudicotyledons</taxon>
        <taxon>Gunneridae</taxon>
        <taxon>Pentapetalae</taxon>
        <taxon>rosids</taxon>
        <taxon>malvids</taxon>
        <taxon>Myrtales</taxon>
        <taxon>Myrtaceae</taxon>
        <taxon>Myrtoideae</taxon>
        <taxon>Eucalypteae</taxon>
        <taxon>Eucalyptus</taxon>
    </lineage>
</organism>
<evidence type="ECO:0000256" key="13">
    <source>
        <dbReference type="PIRSR" id="PIRSR028937-2"/>
    </source>
</evidence>
<evidence type="ECO:0000256" key="11">
    <source>
        <dbReference type="ARBA" id="ARBA00023136"/>
    </source>
</evidence>
<comment type="similarity">
    <text evidence="4">Belongs to the GMC oxidoreductase family.</text>
</comment>
<evidence type="ECO:0000256" key="12">
    <source>
        <dbReference type="PIRSR" id="PIRSR028937-1"/>
    </source>
</evidence>
<evidence type="ECO:0000256" key="7">
    <source>
        <dbReference type="ARBA" id="ARBA00022692"/>
    </source>
</evidence>
<dbReference type="GO" id="GO:0046577">
    <property type="term" value="F:long-chain-alcohol oxidase activity"/>
    <property type="evidence" value="ECO:0007669"/>
    <property type="project" value="UniProtKB-EC"/>
</dbReference>
<gene>
    <name evidence="17" type="ORF">ACJRO7_030134</name>
</gene>
<dbReference type="PANTHER" id="PTHR46056">
    <property type="entry name" value="LONG-CHAIN-ALCOHOL OXIDASE"/>
    <property type="match status" value="1"/>
</dbReference>
<comment type="caution">
    <text evidence="17">The sequence shown here is derived from an EMBL/GenBank/DDBJ whole genome shotgun (WGS) entry which is preliminary data.</text>
</comment>
<proteinExistence type="inferred from homology"/>
<dbReference type="Pfam" id="PF05199">
    <property type="entry name" value="GMC_oxred_C"/>
    <property type="match status" value="1"/>
</dbReference>
<evidence type="ECO:0000256" key="6">
    <source>
        <dbReference type="ARBA" id="ARBA00022630"/>
    </source>
</evidence>
<keyword evidence="11" id="KW-0472">Membrane</keyword>
<comment type="catalytic activity">
    <reaction evidence="1">
        <text>a long-chain primary fatty alcohol + O2 = a long-chain fatty aldehyde + H2O2</text>
        <dbReference type="Rhea" id="RHEA:22756"/>
        <dbReference type="ChEBI" id="CHEBI:15379"/>
        <dbReference type="ChEBI" id="CHEBI:16240"/>
        <dbReference type="ChEBI" id="CHEBI:17176"/>
        <dbReference type="ChEBI" id="CHEBI:77396"/>
        <dbReference type="EC" id="1.1.3.20"/>
    </reaction>
</comment>
<dbReference type="InterPro" id="IPR003953">
    <property type="entry name" value="FAD-dep_OxRdtase_2_FAD-bd"/>
</dbReference>
<protein>
    <recommendedName>
        <fullName evidence="5">long-chain-alcohol oxidase</fullName>
        <ecNumber evidence="5">1.1.3.20</ecNumber>
    </recommendedName>
</protein>
<evidence type="ECO:0000259" key="15">
    <source>
        <dbReference type="Pfam" id="PF00890"/>
    </source>
</evidence>
<dbReference type="InterPro" id="IPR007867">
    <property type="entry name" value="GMC_OxRtase_C"/>
</dbReference>
<evidence type="ECO:0000256" key="3">
    <source>
        <dbReference type="ARBA" id="ARBA00004370"/>
    </source>
</evidence>
<dbReference type="Pfam" id="PF00890">
    <property type="entry name" value="FAD_binding_2"/>
    <property type="match status" value="1"/>
</dbReference>
<feature type="domain" description="Glucose-methanol-choline oxidoreductase N-terminal" evidence="14">
    <location>
        <begin position="340"/>
        <end position="560"/>
    </location>
</feature>
<feature type="active site" description="Proton acceptor" evidence="12">
    <location>
        <position position="733"/>
    </location>
</feature>
<dbReference type="InterPro" id="IPR036188">
    <property type="entry name" value="FAD/NAD-bd_sf"/>
</dbReference>
<evidence type="ECO:0000259" key="14">
    <source>
        <dbReference type="Pfam" id="PF00732"/>
    </source>
</evidence>
<dbReference type="EMBL" id="JBJKBG010000008">
    <property type="protein sequence ID" value="KAL3725071.1"/>
    <property type="molecule type" value="Genomic_DNA"/>
</dbReference>
<name>A0ABD3JAR0_EUCGL</name>
<keyword evidence="6" id="KW-0285">Flavoprotein</keyword>
<evidence type="ECO:0000256" key="8">
    <source>
        <dbReference type="ARBA" id="ARBA00022827"/>
    </source>
</evidence>
<evidence type="ECO:0000259" key="16">
    <source>
        <dbReference type="Pfam" id="PF05199"/>
    </source>
</evidence>
<evidence type="ECO:0000256" key="10">
    <source>
        <dbReference type="ARBA" id="ARBA00023002"/>
    </source>
</evidence>
<evidence type="ECO:0000256" key="9">
    <source>
        <dbReference type="ARBA" id="ARBA00022989"/>
    </source>
</evidence>
<dbReference type="InterPro" id="IPR000172">
    <property type="entry name" value="GMC_OxRdtase_N"/>
</dbReference>